<keyword evidence="2" id="KW-0597">Phosphoprotein</keyword>
<dbReference type="RefSeq" id="WP_002684104.1">
    <property type="nucleotide sequence ID" value="NZ_JH600070.1"/>
</dbReference>
<evidence type="ECO:0000259" key="3">
    <source>
        <dbReference type="Pfam" id="PF07993"/>
    </source>
</evidence>
<dbReference type="HOGENOM" id="CLU_000022_76_1_6"/>
<dbReference type="eggNOG" id="COG3320">
    <property type="taxonomic scope" value="Bacteria"/>
</dbReference>
<evidence type="ECO:0000313" key="5">
    <source>
        <dbReference type="Proteomes" id="UP000005744"/>
    </source>
</evidence>
<proteinExistence type="predicted"/>
<dbReference type="CDD" id="cd05235">
    <property type="entry name" value="SDR_e1"/>
    <property type="match status" value="1"/>
</dbReference>
<dbReference type="STRING" id="395493.BegalDRAFT_0916"/>
<evidence type="ECO:0000256" key="2">
    <source>
        <dbReference type="ARBA" id="ARBA00022553"/>
    </source>
</evidence>
<dbReference type="Pfam" id="PF07993">
    <property type="entry name" value="NAD_binding_4"/>
    <property type="match status" value="1"/>
</dbReference>
<accession>I3CDY1</accession>
<reference evidence="4 5" key="1">
    <citation type="submission" date="2011-11" db="EMBL/GenBank/DDBJ databases">
        <title>Improved High-Quality Draft sequence of Beggiatoa alba B18lD.</title>
        <authorList>
            <consortium name="US DOE Joint Genome Institute"/>
            <person name="Lucas S."/>
            <person name="Han J."/>
            <person name="Lapidus A."/>
            <person name="Cheng J.-F."/>
            <person name="Goodwin L."/>
            <person name="Pitluck S."/>
            <person name="Peters L."/>
            <person name="Mikhailova N."/>
            <person name="Held B."/>
            <person name="Detter J.C."/>
            <person name="Han C."/>
            <person name="Tapia R."/>
            <person name="Land M."/>
            <person name="Hauser L."/>
            <person name="Kyrpides N."/>
            <person name="Ivanova N."/>
            <person name="Pagani I."/>
            <person name="Samuel K."/>
            <person name="Teske A."/>
            <person name="Mueller J."/>
            <person name="Woyke T."/>
        </authorList>
    </citation>
    <scope>NUCLEOTIDE SEQUENCE [LARGE SCALE GENOMIC DNA]</scope>
    <source>
        <strain evidence="4 5">B18LD</strain>
    </source>
</reference>
<gene>
    <name evidence="4" type="ORF">BegalDRAFT_0916</name>
</gene>
<keyword evidence="5" id="KW-1185">Reference proteome</keyword>
<dbReference type="InterPro" id="IPR013120">
    <property type="entry name" value="FAR_NAD-bd"/>
</dbReference>
<sequence length="394" mass="43592">MQVLPSIDLLAEAQLDEQIQYSQDVQTLNTSATAVLLTGATGFLGAYLLHDLLRMTHVTVYCLVRCADNATGLQRLQAHLQTLDLAIDWQRVVIVKGDLALPLFGLSAEDYQQLADKIQLIYHNGAQVNALRPYSALKPTNVLGTQTILQFASLLRVKPVQFVSTVAVFFSPAHRGQLLETTEPDGQQLQGGYRQSKWVAERLVQQAQARGLPTVIYRAGRLVGHSQTGAHGNLNDLFCLVLKACLLLGSYPNVDTYLNLTPIDYVSQGLVQLSQQNTSIGQTFHILNPNNISWLEMMGLLADLGYCLKPLTYADWLQAVAEEAAQSPKESIFNLLRFLLRNSAFFTDTPLFNVTQTTAQLAPLGLTCPPINAERMRIYLHYLQKIGFIPALVS</sequence>
<dbReference type="AlphaFoldDB" id="I3CDY1"/>
<dbReference type="EMBL" id="JH600070">
    <property type="protein sequence ID" value="EIJ41824.1"/>
    <property type="molecule type" value="Genomic_DNA"/>
</dbReference>
<dbReference type="NCBIfam" id="TIGR01746">
    <property type="entry name" value="Thioester-redct"/>
    <property type="match status" value="1"/>
</dbReference>
<dbReference type="OrthoDB" id="9757559at2"/>
<evidence type="ECO:0000313" key="4">
    <source>
        <dbReference type="EMBL" id="EIJ41824.1"/>
    </source>
</evidence>
<dbReference type="PANTHER" id="PTHR44845:SF6">
    <property type="entry name" value="BETA-ALANINE-ACTIVATING ENZYME"/>
    <property type="match status" value="1"/>
</dbReference>
<protein>
    <submittedName>
        <fullName evidence="4">Thioester reductase-like protein</fullName>
    </submittedName>
</protein>
<dbReference type="InterPro" id="IPR010080">
    <property type="entry name" value="Thioester_reductase-like_dom"/>
</dbReference>
<evidence type="ECO:0000256" key="1">
    <source>
        <dbReference type="ARBA" id="ARBA00022450"/>
    </source>
</evidence>
<feature type="domain" description="Thioester reductase (TE)" evidence="3">
    <location>
        <begin position="37"/>
        <end position="268"/>
    </location>
</feature>
<dbReference type="Proteomes" id="UP000005744">
    <property type="component" value="Unassembled WGS sequence"/>
</dbReference>
<dbReference type="SUPFAM" id="SSF51735">
    <property type="entry name" value="NAD(P)-binding Rossmann-fold domains"/>
    <property type="match status" value="1"/>
</dbReference>
<dbReference type="Gene3D" id="3.40.50.720">
    <property type="entry name" value="NAD(P)-binding Rossmann-like Domain"/>
    <property type="match status" value="1"/>
</dbReference>
<organism evidence="4 5">
    <name type="scientific">Beggiatoa alba B18LD</name>
    <dbReference type="NCBI Taxonomy" id="395493"/>
    <lineage>
        <taxon>Bacteria</taxon>
        <taxon>Pseudomonadati</taxon>
        <taxon>Pseudomonadota</taxon>
        <taxon>Gammaproteobacteria</taxon>
        <taxon>Thiotrichales</taxon>
        <taxon>Thiotrichaceae</taxon>
        <taxon>Beggiatoa</taxon>
    </lineage>
</organism>
<keyword evidence="1" id="KW-0596">Phosphopantetheine</keyword>
<dbReference type="InterPro" id="IPR036291">
    <property type="entry name" value="NAD(P)-bd_dom_sf"/>
</dbReference>
<name>I3CDY1_9GAMM</name>
<dbReference type="PANTHER" id="PTHR44845">
    <property type="entry name" value="CARRIER DOMAIN-CONTAINING PROTEIN"/>
    <property type="match status" value="1"/>
</dbReference>